<dbReference type="EMBL" id="CP049811">
    <property type="protein sequence ID" value="QIK39592.1"/>
    <property type="molecule type" value="Genomic_DNA"/>
</dbReference>
<feature type="signal peptide" evidence="2">
    <location>
        <begin position="1"/>
        <end position="27"/>
    </location>
</feature>
<organism evidence="4 5">
    <name type="scientific">Pontivivens nitratireducens</name>
    <dbReference type="NCBI Taxonomy" id="2758038"/>
    <lineage>
        <taxon>Bacteria</taxon>
        <taxon>Pseudomonadati</taxon>
        <taxon>Pseudomonadota</taxon>
        <taxon>Alphaproteobacteria</taxon>
        <taxon>Rhodobacterales</taxon>
        <taxon>Paracoccaceae</taxon>
        <taxon>Pontivivens</taxon>
    </lineage>
</organism>
<evidence type="ECO:0000313" key="5">
    <source>
        <dbReference type="Proteomes" id="UP000500791"/>
    </source>
</evidence>
<feature type="region of interest" description="Disordered" evidence="1">
    <location>
        <begin position="48"/>
        <end position="73"/>
    </location>
</feature>
<feature type="chain" id="PRO_5026328171" description="Transferrin-binding protein B C-lobe/N-lobe beta-barrel domain-containing protein" evidence="2">
    <location>
        <begin position="28"/>
        <end position="373"/>
    </location>
</feature>
<dbReference type="RefSeq" id="WP_166187908.1">
    <property type="nucleotide sequence ID" value="NZ_CP049811.1"/>
</dbReference>
<dbReference type="Pfam" id="PF01298">
    <property type="entry name" value="TbpB_B_D"/>
    <property type="match status" value="1"/>
</dbReference>
<dbReference type="KEGG" id="mon:G8E03_01720"/>
<evidence type="ECO:0000256" key="1">
    <source>
        <dbReference type="SAM" id="MobiDB-lite"/>
    </source>
</evidence>
<dbReference type="InterPro" id="IPR001677">
    <property type="entry name" value="TbpB_B_D"/>
</dbReference>
<dbReference type="Gene3D" id="2.40.160.90">
    <property type="match status" value="1"/>
</dbReference>
<accession>A0A6G7VI28</accession>
<sequence length="373" mass="37911">MKTSFLPVLALPLVLSACGGGSTPSTAINLPVTASGTILAAQLGATQTSSTGANGTEYTTTPTEVQASDRTSSGLAITVSSTADPSGSTTRPRRQEALVDTLTDVAVTGALDRGATFTDVAGVEGTTYFEESSFGDTNARTDARTQIAGVSVYLVGTPRELVLHDVSAIEVSSFDSVTNEGVFGVGFIGNETAVASVPTANQATYSSAILVQNGYYRRGANAIASMRLQDASTKDAPSFDIIADFGAATLTADIANLELVGEQIGNTNDDNLLTDQVAGLFMQADITGNSASGTQMWFTDAAGNQLDIFSGPPVGETAALVSGGFFGEDAAEVAMSGILEGTIFIDDMDSGDSSVTLTGPVGFILSLTAGGAQ</sequence>
<name>A0A6G7VI28_9RHOB</name>
<keyword evidence="2" id="KW-0732">Signal</keyword>
<protein>
    <recommendedName>
        <fullName evidence="3">Transferrin-binding protein B C-lobe/N-lobe beta-barrel domain-containing protein</fullName>
    </recommendedName>
</protein>
<dbReference type="InterPro" id="IPR011250">
    <property type="entry name" value="OMP/PagP_B-barrel"/>
</dbReference>
<feature type="domain" description="Transferrin-binding protein B C-lobe/N-lobe beta-barrel" evidence="3">
    <location>
        <begin position="197"/>
        <end position="334"/>
    </location>
</feature>
<proteinExistence type="predicted"/>
<dbReference type="SUPFAM" id="SSF56925">
    <property type="entry name" value="OMPA-like"/>
    <property type="match status" value="1"/>
</dbReference>
<keyword evidence="5" id="KW-1185">Reference proteome</keyword>
<reference evidence="4 5" key="1">
    <citation type="submission" date="2020-03" db="EMBL/GenBank/DDBJ databases">
        <title>Complete genome sequence of Monaibacterium sp. ALG8 with diverse plasmids.</title>
        <authorList>
            <person name="Sun C."/>
        </authorList>
    </citation>
    <scope>NUCLEOTIDE SEQUENCE [LARGE SCALE GENOMIC DNA]</scope>
    <source>
        <strain evidence="4 5">ALG8</strain>
    </source>
</reference>
<dbReference type="Proteomes" id="UP000500791">
    <property type="component" value="Chromosome"/>
</dbReference>
<evidence type="ECO:0000259" key="3">
    <source>
        <dbReference type="Pfam" id="PF01298"/>
    </source>
</evidence>
<gene>
    <name evidence="4" type="ORF">G8E03_01720</name>
</gene>
<evidence type="ECO:0000313" key="4">
    <source>
        <dbReference type="EMBL" id="QIK39592.1"/>
    </source>
</evidence>
<dbReference type="PROSITE" id="PS51257">
    <property type="entry name" value="PROKAR_LIPOPROTEIN"/>
    <property type="match status" value="1"/>
</dbReference>
<dbReference type="AlphaFoldDB" id="A0A6G7VI28"/>
<evidence type="ECO:0000256" key="2">
    <source>
        <dbReference type="SAM" id="SignalP"/>
    </source>
</evidence>